<dbReference type="Pfam" id="PF00615">
    <property type="entry name" value="RGS"/>
    <property type="match status" value="1"/>
</dbReference>
<organism evidence="3 4">
    <name type="scientific">Euphydryas editha</name>
    <name type="common">Edith's checkerspot</name>
    <dbReference type="NCBI Taxonomy" id="104508"/>
    <lineage>
        <taxon>Eukaryota</taxon>
        <taxon>Metazoa</taxon>
        <taxon>Ecdysozoa</taxon>
        <taxon>Arthropoda</taxon>
        <taxon>Hexapoda</taxon>
        <taxon>Insecta</taxon>
        <taxon>Pterygota</taxon>
        <taxon>Neoptera</taxon>
        <taxon>Endopterygota</taxon>
        <taxon>Lepidoptera</taxon>
        <taxon>Glossata</taxon>
        <taxon>Ditrysia</taxon>
        <taxon>Papilionoidea</taxon>
        <taxon>Nymphalidae</taxon>
        <taxon>Nymphalinae</taxon>
        <taxon>Euphydryas</taxon>
    </lineage>
</organism>
<dbReference type="InterPro" id="IPR044926">
    <property type="entry name" value="RGS_subdomain_2"/>
</dbReference>
<proteinExistence type="predicted"/>
<dbReference type="SUPFAM" id="SSF48097">
    <property type="entry name" value="Regulator of G-protein signaling, RGS"/>
    <property type="match status" value="1"/>
</dbReference>
<dbReference type="InterPro" id="IPR036305">
    <property type="entry name" value="RGS_sf"/>
</dbReference>
<evidence type="ECO:0000313" key="3">
    <source>
        <dbReference type="EMBL" id="CAH2095602.1"/>
    </source>
</evidence>
<dbReference type="Gene3D" id="1.10.196.10">
    <property type="match status" value="1"/>
</dbReference>
<dbReference type="PANTHER" id="PTHR10773">
    <property type="entry name" value="DNA-DIRECTED RNA POLYMERASES I, II, AND III SUBUNIT RPABC2"/>
    <property type="match status" value="1"/>
</dbReference>
<feature type="region of interest" description="Disordered" evidence="1">
    <location>
        <begin position="187"/>
        <end position="298"/>
    </location>
</feature>
<feature type="domain" description="RGS" evidence="2">
    <location>
        <begin position="68"/>
        <end position="157"/>
    </location>
</feature>
<evidence type="ECO:0000256" key="1">
    <source>
        <dbReference type="SAM" id="MobiDB-lite"/>
    </source>
</evidence>
<feature type="compositionally biased region" description="Polar residues" evidence="1">
    <location>
        <begin position="243"/>
        <end position="253"/>
    </location>
</feature>
<feature type="compositionally biased region" description="Basic and acidic residues" evidence="1">
    <location>
        <begin position="254"/>
        <end position="265"/>
    </location>
</feature>
<dbReference type="AlphaFoldDB" id="A0AAU9UCP8"/>
<evidence type="ECO:0000313" key="4">
    <source>
        <dbReference type="Proteomes" id="UP001153954"/>
    </source>
</evidence>
<dbReference type="PROSITE" id="PS50132">
    <property type="entry name" value="RGS"/>
    <property type="match status" value="1"/>
</dbReference>
<dbReference type="PRINTS" id="PR01301">
    <property type="entry name" value="RGSPROTEIN"/>
</dbReference>
<reference evidence="3" key="1">
    <citation type="submission" date="2022-03" db="EMBL/GenBank/DDBJ databases">
        <authorList>
            <person name="Tunstrom K."/>
        </authorList>
    </citation>
    <scope>NUCLEOTIDE SEQUENCE</scope>
</reference>
<comment type="caution">
    <text evidence="3">The sequence shown here is derived from an EMBL/GenBank/DDBJ whole genome shotgun (WGS) entry which is preliminary data.</text>
</comment>
<dbReference type="SMART" id="SM00315">
    <property type="entry name" value="RGS"/>
    <property type="match status" value="1"/>
</dbReference>
<dbReference type="Gene3D" id="1.10.167.10">
    <property type="entry name" value="Regulator of G-protein Signalling 4, domain 2"/>
    <property type="match status" value="1"/>
</dbReference>
<protein>
    <recommendedName>
        <fullName evidence="2">RGS domain-containing protein</fullName>
    </recommendedName>
</protein>
<gene>
    <name evidence="3" type="ORF">EEDITHA_LOCUS11035</name>
</gene>
<dbReference type="EMBL" id="CAKOGL010000015">
    <property type="protein sequence ID" value="CAH2095602.1"/>
    <property type="molecule type" value="Genomic_DNA"/>
</dbReference>
<dbReference type="Proteomes" id="UP001153954">
    <property type="component" value="Unassembled WGS sequence"/>
</dbReference>
<dbReference type="InterPro" id="IPR016137">
    <property type="entry name" value="RGS"/>
</dbReference>
<accession>A0AAU9UCP8</accession>
<sequence>MVVWYISDSKQESEQSSPFRRWTTGSGAGSSYRHHDHRGIYTKQMSEGSAPSANNNGSCGGVARWSLGLEQLLADPAGTAAFAHFLSKEFAAENIRFWWSCEQYRCCEEDEKRNALAQEIWQRHLAEGASEPVNVDAAARRAAALKLHMTPPPQDLFAQCRFDKSHKRHANMSRKDKILSLALADKENDGPHSVNQTLQKEKTPLQDITTRSHSRSSSSSSSSSSNSSSSTTSSSSTSSSNSPQPNVNTSETQEIQKTERKKEKQSTIGMNRRVLYRRHRSSSSNFSNTVDFSPDDNDPDYCPLTVTHRTVDESSDIDSEQSENIANSEFEILVETSPTKKRRKGVINSKKLAIKTLRNSGKQYTSLSKNNKVMSKRALKSPCGSNCRLKCSENINQEEREQTFQSYWEMGSLTRQRDFIASNMTVIKPKYQYKKEGNNRKAKHAFYFTVKGKKIRICKTFFRNTLDINDRPIRTVIEKMTNSGIVEEEKRGKHGRQKRVTDDIIQGIKSHIESIPRIESHYLRQQTSREYIDGGKI</sequence>
<evidence type="ECO:0000259" key="2">
    <source>
        <dbReference type="PROSITE" id="PS50132"/>
    </source>
</evidence>
<feature type="compositionally biased region" description="Low complexity" evidence="1">
    <location>
        <begin position="209"/>
        <end position="242"/>
    </location>
</feature>
<dbReference type="PANTHER" id="PTHR10773:SF19">
    <property type="match status" value="1"/>
</dbReference>
<keyword evidence="4" id="KW-1185">Reference proteome</keyword>
<dbReference type="InterPro" id="IPR024066">
    <property type="entry name" value="RGS_subdom1/3"/>
</dbReference>
<name>A0AAU9UCP8_EUPED</name>